<proteinExistence type="inferred from homology"/>
<comment type="similarity">
    <text evidence="1">Belongs to the free Met sulfoxide reductase family.</text>
</comment>
<dbReference type="GO" id="GO:0005829">
    <property type="term" value="C:cytosol"/>
    <property type="evidence" value="ECO:0007669"/>
    <property type="project" value="TreeGrafter"/>
</dbReference>
<evidence type="ECO:0000313" key="4">
    <source>
        <dbReference type="Proteomes" id="UP000038830"/>
    </source>
</evidence>
<evidence type="ECO:0000256" key="1">
    <source>
        <dbReference type="ARBA" id="ARBA00038454"/>
    </source>
</evidence>
<organism evidence="3 4">
    <name type="scientific">Cyberlindnera jadinii (strain ATCC 18201 / CBS 1600 / BCRC 20928 / JCM 3617 / NBRC 0987 / NRRL Y-1542)</name>
    <name type="common">Torula yeast</name>
    <name type="synonym">Candida utilis</name>
    <dbReference type="NCBI Taxonomy" id="983966"/>
    <lineage>
        <taxon>Eukaryota</taxon>
        <taxon>Fungi</taxon>
        <taxon>Dikarya</taxon>
        <taxon>Ascomycota</taxon>
        <taxon>Saccharomycotina</taxon>
        <taxon>Saccharomycetes</taxon>
        <taxon>Phaffomycetales</taxon>
        <taxon>Phaffomycetaceae</taxon>
        <taxon>Cyberlindnera</taxon>
    </lineage>
</organism>
<dbReference type="AlphaFoldDB" id="A0A0H5BXY0"/>
<feature type="domain" description="GAF" evidence="2">
    <location>
        <begin position="62"/>
        <end position="166"/>
    </location>
</feature>
<dbReference type="GO" id="GO:0033745">
    <property type="term" value="F:L-methionine-(R)-S-oxide reductase activity"/>
    <property type="evidence" value="ECO:0007669"/>
    <property type="project" value="TreeGrafter"/>
</dbReference>
<evidence type="ECO:0000313" key="3">
    <source>
        <dbReference type="EMBL" id="CEP20253.1"/>
    </source>
</evidence>
<dbReference type="Pfam" id="PF13185">
    <property type="entry name" value="GAF_2"/>
    <property type="match status" value="1"/>
</dbReference>
<dbReference type="SUPFAM" id="SSF55781">
    <property type="entry name" value="GAF domain-like"/>
    <property type="match status" value="1"/>
</dbReference>
<sequence>MAHHADYSSFSSSDRAETLGHLLESYKALSDGQDNWVCNLSNASSLLWHAYHSLNVNVNWTGFYVLDPKDHAQLILGPFQGKVACQTISFGKGVCGTAASSRETQVVANVEEFPGHIACDGETKSEIVVPLVKDGQTIGVIDLDCLDLNGFSQVDKQLLEELAELIVRTNSWA</sequence>
<dbReference type="InterPro" id="IPR051330">
    <property type="entry name" value="Phosphatase_reg/MetRdx"/>
</dbReference>
<gene>
    <name evidence="3" type="primary">YKG9</name>
    <name evidence="3" type="ORF">BN1211_0049</name>
</gene>
<dbReference type="InterPro" id="IPR029016">
    <property type="entry name" value="GAF-like_dom_sf"/>
</dbReference>
<protein>
    <submittedName>
        <fullName evidence="3">YKG9 protein</fullName>
    </submittedName>
</protein>
<dbReference type="FunFam" id="3.30.450.40:FF:000008">
    <property type="entry name" value="GAF domain-containing proteins"/>
    <property type="match status" value="1"/>
</dbReference>
<reference evidence="4" key="1">
    <citation type="journal article" date="2015" name="J. Biotechnol.">
        <title>The structure of the Cyberlindnera jadinii genome and its relation to Candida utilis analyzed by the occurrence of single nucleotide polymorphisms.</title>
        <authorList>
            <person name="Rupp O."/>
            <person name="Brinkrolf K."/>
            <person name="Buerth C."/>
            <person name="Kunigo M."/>
            <person name="Schneider J."/>
            <person name="Jaenicke S."/>
            <person name="Goesmann A."/>
            <person name="Puehler A."/>
            <person name="Jaeger K.-E."/>
            <person name="Ernst J.F."/>
        </authorList>
    </citation>
    <scope>NUCLEOTIDE SEQUENCE [LARGE SCALE GENOMIC DNA]</scope>
    <source>
        <strain evidence="4">ATCC 18201 / CBS 1600 / BCRC 20928 / JCM 3617 / NBRC 0987 / NRRL Y-1542</strain>
    </source>
</reference>
<name>A0A0H5BXY0_CYBJN</name>
<accession>A0A0H5BXY0</accession>
<dbReference type="PANTHER" id="PTHR21021:SF15">
    <property type="entry name" value="FREE METHIONINE-R-SULFOXIDE REDUCTASE"/>
    <property type="match status" value="1"/>
</dbReference>
<dbReference type="PANTHER" id="PTHR21021">
    <property type="entry name" value="GAF/PUTATIVE CYTOSKELETAL PROTEIN"/>
    <property type="match status" value="1"/>
</dbReference>
<dbReference type="Proteomes" id="UP000038830">
    <property type="component" value="Unassembled WGS sequence"/>
</dbReference>
<dbReference type="InterPro" id="IPR003018">
    <property type="entry name" value="GAF"/>
</dbReference>
<dbReference type="EMBL" id="CDQK01000001">
    <property type="protein sequence ID" value="CEP20253.1"/>
    <property type="molecule type" value="Genomic_DNA"/>
</dbReference>
<dbReference type="Gene3D" id="3.30.450.40">
    <property type="match status" value="1"/>
</dbReference>
<evidence type="ECO:0000259" key="2">
    <source>
        <dbReference type="Pfam" id="PF13185"/>
    </source>
</evidence>